<dbReference type="AlphaFoldDB" id="A0A364URD9"/>
<dbReference type="InterPro" id="IPR035930">
    <property type="entry name" value="FomD-like_sf"/>
</dbReference>
<name>A0A364URD9_STAWA</name>
<accession>A0A364URD9</accession>
<comment type="caution">
    <text evidence="3">The sequence shown here is derived from an EMBL/GenBank/DDBJ whole genome shotgun (WGS) entry which is preliminary data.</text>
</comment>
<dbReference type="PANTHER" id="PTHR41271:SF1">
    <property type="entry name" value="DUF402 DOMAIN-CONTAINING PROTEIN"/>
    <property type="match status" value="1"/>
</dbReference>
<reference evidence="2 5" key="2">
    <citation type="submission" date="2018-08" db="EMBL/GenBank/DDBJ databases">
        <title>Murine metabolic-syndrome-specific gut microbial biobank.</title>
        <authorList>
            <person name="Liu C."/>
        </authorList>
    </citation>
    <scope>NUCLEOTIDE SEQUENCE [LARGE SCALE GENOMIC DNA]</scope>
    <source>
        <strain evidence="2 5">1XD21-27</strain>
    </source>
</reference>
<reference evidence="3 4" key="1">
    <citation type="submission" date="2018-08" db="EMBL/GenBank/DDBJ databases">
        <title>A genome reference for cultivated species of the human gut microbiota.</title>
        <authorList>
            <person name="Zou Y."/>
            <person name="Xue W."/>
            <person name="Luo G."/>
        </authorList>
    </citation>
    <scope>NUCLEOTIDE SEQUENCE [LARGE SCALE GENOMIC DNA]</scope>
    <source>
        <strain evidence="3 4">OM08-17AT</strain>
    </source>
</reference>
<protein>
    <submittedName>
        <fullName evidence="3">DUF402 domain-containing protein</fullName>
    </submittedName>
</protein>
<proteinExistence type="predicted"/>
<dbReference type="Gene3D" id="2.40.380.10">
    <property type="entry name" value="FomD-like"/>
    <property type="match status" value="1"/>
</dbReference>
<feature type="domain" description="DUF402" evidence="1">
    <location>
        <begin position="43"/>
        <end position="158"/>
    </location>
</feature>
<dbReference type="Proteomes" id="UP000261016">
    <property type="component" value="Unassembled WGS sequence"/>
</dbReference>
<dbReference type="InterPro" id="IPR007295">
    <property type="entry name" value="DUF402"/>
</dbReference>
<dbReference type="EMBL" id="QXWP01000002">
    <property type="protein sequence ID" value="NBH30357.1"/>
    <property type="molecule type" value="Genomic_DNA"/>
</dbReference>
<organism evidence="3 4">
    <name type="scientific">Staphylococcus warneri</name>
    <dbReference type="NCBI Taxonomy" id="1292"/>
    <lineage>
        <taxon>Bacteria</taxon>
        <taxon>Bacillati</taxon>
        <taxon>Bacillota</taxon>
        <taxon>Bacilli</taxon>
        <taxon>Bacillales</taxon>
        <taxon>Staphylococcaceae</taxon>
        <taxon>Staphylococcus</taxon>
    </lineage>
</organism>
<evidence type="ECO:0000259" key="1">
    <source>
        <dbReference type="Pfam" id="PF04167"/>
    </source>
</evidence>
<gene>
    <name evidence="2" type="ORF">D3Z30_05120</name>
    <name evidence="3" type="ORF">DXC19_00780</name>
</gene>
<evidence type="ECO:0000313" key="5">
    <source>
        <dbReference type="Proteomes" id="UP000481807"/>
    </source>
</evidence>
<dbReference type="Proteomes" id="UP000481807">
    <property type="component" value="Unassembled WGS sequence"/>
</dbReference>
<evidence type="ECO:0000313" key="4">
    <source>
        <dbReference type="Proteomes" id="UP000261016"/>
    </source>
</evidence>
<dbReference type="Pfam" id="PF04167">
    <property type="entry name" value="DUF402"/>
    <property type="match status" value="1"/>
</dbReference>
<evidence type="ECO:0000313" key="3">
    <source>
        <dbReference type="EMBL" id="RGM32065.1"/>
    </source>
</evidence>
<evidence type="ECO:0000313" key="2">
    <source>
        <dbReference type="EMBL" id="NBH30357.1"/>
    </source>
</evidence>
<dbReference type="SUPFAM" id="SSF159234">
    <property type="entry name" value="FomD-like"/>
    <property type="match status" value="1"/>
</dbReference>
<sequence length="203" mass="24101">MTVKVKYIDKRHWRRLIEREYTEVKVNNNRFKGIIGLVTMKKVREPLEVTVVGQNIIVADDNYKWLQILPEKKRYSLTVMFDDKGNPLEYYFDINIKNITQKGNARTLDLCLDVLVLPDGSYELVDEDDLLFALQNGQISQKQYHEAYIIAHQLMIEIVENFDDIQSKVMKCYHKINQKYKKNKHNHPFKSKKVHRVKSSDKK</sequence>
<dbReference type="EMBL" id="QSTD01000001">
    <property type="protein sequence ID" value="RGM32065.1"/>
    <property type="molecule type" value="Genomic_DNA"/>
</dbReference>
<dbReference type="PANTHER" id="PTHR41271">
    <property type="entry name" value="DUF402 DOMAIN-CONTAINING PROTEIN"/>
    <property type="match status" value="1"/>
</dbReference>